<evidence type="ECO:0000313" key="3">
    <source>
        <dbReference type="Proteomes" id="UP000619457"/>
    </source>
</evidence>
<dbReference type="RefSeq" id="WP_373294416.1">
    <property type="nucleotide sequence ID" value="NZ_BMWX01000007.1"/>
</dbReference>
<feature type="domain" description="HTH cro/C1-type" evidence="1">
    <location>
        <begin position="2"/>
        <end position="32"/>
    </location>
</feature>
<dbReference type="Pfam" id="PF01381">
    <property type="entry name" value="HTH_3"/>
    <property type="match status" value="1"/>
</dbReference>
<dbReference type="InterPro" id="IPR001387">
    <property type="entry name" value="Cro/C1-type_HTH"/>
</dbReference>
<name>A0A918UVW5_9BACT</name>
<dbReference type="SUPFAM" id="SSF47413">
    <property type="entry name" value="lambda repressor-like DNA-binding domains"/>
    <property type="match status" value="1"/>
</dbReference>
<dbReference type="Proteomes" id="UP000619457">
    <property type="component" value="Unassembled WGS sequence"/>
</dbReference>
<dbReference type="InterPro" id="IPR010982">
    <property type="entry name" value="Lambda_DNA-bd_dom_sf"/>
</dbReference>
<sequence length="82" mass="9198">MMIGKYERGDAVPSIEAAKKIADTFGVSLDYLVGEGVNSSFDKKTVKRLQDIEKLQPEEREHIFALMDAFLFKCQVQNSLSA</sequence>
<dbReference type="PROSITE" id="PS50943">
    <property type="entry name" value="HTH_CROC1"/>
    <property type="match status" value="1"/>
</dbReference>
<gene>
    <name evidence="2" type="ORF">GCM10007049_34390</name>
</gene>
<dbReference type="EMBL" id="BMWX01000007">
    <property type="protein sequence ID" value="GGZ38213.1"/>
    <property type="molecule type" value="Genomic_DNA"/>
</dbReference>
<reference evidence="2" key="1">
    <citation type="journal article" date="2014" name="Int. J. Syst. Evol. Microbiol.">
        <title>Complete genome sequence of Corynebacterium casei LMG S-19264T (=DSM 44701T), isolated from a smear-ripened cheese.</title>
        <authorList>
            <consortium name="US DOE Joint Genome Institute (JGI-PGF)"/>
            <person name="Walter F."/>
            <person name="Albersmeier A."/>
            <person name="Kalinowski J."/>
            <person name="Ruckert C."/>
        </authorList>
    </citation>
    <scope>NUCLEOTIDE SEQUENCE</scope>
    <source>
        <strain evidence="2">KCTC 12368</strain>
    </source>
</reference>
<protein>
    <recommendedName>
        <fullName evidence="1">HTH cro/C1-type domain-containing protein</fullName>
    </recommendedName>
</protein>
<comment type="caution">
    <text evidence="2">The sequence shown here is derived from an EMBL/GenBank/DDBJ whole genome shotgun (WGS) entry which is preliminary data.</text>
</comment>
<dbReference type="AlphaFoldDB" id="A0A918UVW5"/>
<dbReference type="GO" id="GO:0003677">
    <property type="term" value="F:DNA binding"/>
    <property type="evidence" value="ECO:0007669"/>
    <property type="project" value="InterPro"/>
</dbReference>
<organism evidence="2 3">
    <name type="scientific">Echinicola pacifica</name>
    <dbReference type="NCBI Taxonomy" id="346377"/>
    <lineage>
        <taxon>Bacteria</taxon>
        <taxon>Pseudomonadati</taxon>
        <taxon>Bacteroidota</taxon>
        <taxon>Cytophagia</taxon>
        <taxon>Cytophagales</taxon>
        <taxon>Cyclobacteriaceae</taxon>
        <taxon>Echinicola</taxon>
    </lineage>
</organism>
<evidence type="ECO:0000259" key="1">
    <source>
        <dbReference type="PROSITE" id="PS50943"/>
    </source>
</evidence>
<proteinExistence type="predicted"/>
<accession>A0A918UVW5</accession>
<reference evidence="2" key="2">
    <citation type="submission" date="2020-09" db="EMBL/GenBank/DDBJ databases">
        <authorList>
            <person name="Sun Q."/>
            <person name="Kim S."/>
        </authorList>
    </citation>
    <scope>NUCLEOTIDE SEQUENCE</scope>
    <source>
        <strain evidence="2">KCTC 12368</strain>
    </source>
</reference>
<keyword evidence="3" id="KW-1185">Reference proteome</keyword>
<dbReference type="CDD" id="cd00093">
    <property type="entry name" value="HTH_XRE"/>
    <property type="match status" value="1"/>
</dbReference>
<evidence type="ECO:0000313" key="2">
    <source>
        <dbReference type="EMBL" id="GGZ38213.1"/>
    </source>
</evidence>
<dbReference type="Gene3D" id="1.10.260.40">
    <property type="entry name" value="lambda repressor-like DNA-binding domains"/>
    <property type="match status" value="1"/>
</dbReference>